<reference evidence="1" key="1">
    <citation type="submission" date="2020-08" db="EMBL/GenBank/DDBJ databases">
        <authorList>
            <person name="Uke A."/>
            <person name="Chhe C."/>
            <person name="Baramee S."/>
            <person name="Kosugi A."/>
        </authorList>
    </citation>
    <scope>NUCLEOTIDE SEQUENCE</scope>
    <source>
        <strain evidence="1">DA-C8</strain>
    </source>
</reference>
<dbReference type="EMBL" id="BMAQ01000001">
    <property type="protein sequence ID" value="GFR36834.1"/>
    <property type="molecule type" value="Genomic_DNA"/>
</dbReference>
<dbReference type="AlphaFoldDB" id="A0A916QD68"/>
<name>A0A916QD68_9BACL</name>
<evidence type="ECO:0000313" key="1">
    <source>
        <dbReference type="EMBL" id="GFR36834.1"/>
    </source>
</evidence>
<organism evidence="1 2">
    <name type="scientific">Insulibacter thermoxylanivorax</name>
    <dbReference type="NCBI Taxonomy" id="2749268"/>
    <lineage>
        <taxon>Bacteria</taxon>
        <taxon>Bacillati</taxon>
        <taxon>Bacillota</taxon>
        <taxon>Bacilli</taxon>
        <taxon>Bacillales</taxon>
        <taxon>Paenibacillaceae</taxon>
        <taxon>Insulibacter</taxon>
    </lineage>
</organism>
<keyword evidence="2" id="KW-1185">Reference proteome</keyword>
<reference evidence="1" key="2">
    <citation type="journal article" date="2021" name="Data Brief">
        <title>Draft genome sequence data of the facultative, thermophilic, xylanolytic bacterium Paenibacillus sp. strain DA-C8.</title>
        <authorList>
            <person name="Chhe C."/>
            <person name="Uke A."/>
            <person name="Baramee S."/>
            <person name="Ungkulpasvich U."/>
            <person name="Tachaapaikoon C."/>
            <person name="Pason P."/>
            <person name="Waeonukul R."/>
            <person name="Ratanakhanokchai K."/>
            <person name="Kosugi A."/>
        </authorList>
    </citation>
    <scope>NUCLEOTIDE SEQUENCE</scope>
    <source>
        <strain evidence="1">DA-C8</strain>
    </source>
</reference>
<dbReference type="Proteomes" id="UP000654993">
    <property type="component" value="Unassembled WGS sequence"/>
</dbReference>
<accession>A0A916QD68</accession>
<comment type="caution">
    <text evidence="1">The sequence shown here is derived from an EMBL/GenBank/DDBJ whole genome shotgun (WGS) entry which is preliminary data.</text>
</comment>
<protein>
    <submittedName>
        <fullName evidence="1">Uncharacterized protein</fullName>
    </submittedName>
</protein>
<sequence length="82" mass="9007">MAARFKGHIDGAAAGFSARHLERMDLRMRLAAPQMRTESHDSPVLDDDAADDGIAVRLSSGCGSKFQSELHIRLIMQHMAMV</sequence>
<evidence type="ECO:0000313" key="2">
    <source>
        <dbReference type="Proteomes" id="UP000654993"/>
    </source>
</evidence>
<gene>
    <name evidence="1" type="ORF">PRECH8_01300</name>
</gene>
<proteinExistence type="predicted"/>